<organism evidence="1 2">
    <name type="scientific">Blattamonas nauphoetae</name>
    <dbReference type="NCBI Taxonomy" id="2049346"/>
    <lineage>
        <taxon>Eukaryota</taxon>
        <taxon>Metamonada</taxon>
        <taxon>Preaxostyla</taxon>
        <taxon>Oxymonadida</taxon>
        <taxon>Blattamonas</taxon>
    </lineage>
</organism>
<dbReference type="Proteomes" id="UP001281761">
    <property type="component" value="Unassembled WGS sequence"/>
</dbReference>
<comment type="caution">
    <text evidence="1">The sequence shown here is derived from an EMBL/GenBank/DDBJ whole genome shotgun (WGS) entry which is preliminary data.</text>
</comment>
<proteinExistence type="predicted"/>
<protein>
    <submittedName>
        <fullName evidence="1">Uncharacterized protein</fullName>
    </submittedName>
</protein>
<dbReference type="EMBL" id="JARBJD010000226">
    <property type="protein sequence ID" value="KAK2946526.1"/>
    <property type="molecule type" value="Genomic_DNA"/>
</dbReference>
<name>A0ABQ9X787_9EUKA</name>
<evidence type="ECO:0000313" key="1">
    <source>
        <dbReference type="EMBL" id="KAK2946526.1"/>
    </source>
</evidence>
<gene>
    <name evidence="1" type="ORF">BLNAU_18568</name>
</gene>
<accession>A0ABQ9X787</accession>
<sequence length="429" mass="49279">MAGLSTPVRVYLARRTPQIEAIVTTHSQHPPPPHRCALSHNSHMHLPFVLGLRNLGMKNTRSTLRLTQRTSREWQVVEHSLACWTSIHATSISSSCTFTMDCSSQTLYEMNSLLESKINTTDSPCPVATVKSNPAFDASLEAKAVTFLKSMIPDGTDFVDAFLKRLASNSDDSLTDFVESIVVLISSANQIITTTTMKMLRRLSRRCTETSRLALVKTDLIRQIINTLNPQSLSFTEAVGIHINVMKTINESFWISSPYPLEYLETVDEIEPQDVHEAVLKHILGPSEQYIWHLCVNRYSLVDGNQSRHFLDLLAKILYICPYHQATMEIVLHMPVFLTIPSCLAFFEHDDTIYWFLYEIINTQFEWHEERGETQQMWKTVLRTLRMEGIEDVTEQKLQTDRYESNAWFLVDRSIHWNNQLGMNIPEEE</sequence>
<evidence type="ECO:0000313" key="2">
    <source>
        <dbReference type="Proteomes" id="UP001281761"/>
    </source>
</evidence>
<keyword evidence="2" id="KW-1185">Reference proteome</keyword>
<reference evidence="1 2" key="1">
    <citation type="journal article" date="2022" name="bioRxiv">
        <title>Genomics of Preaxostyla Flagellates Illuminates Evolutionary Transitions and the Path Towards Mitochondrial Loss.</title>
        <authorList>
            <person name="Novak L.V.F."/>
            <person name="Treitli S.C."/>
            <person name="Pyrih J."/>
            <person name="Halakuc P."/>
            <person name="Pipaliya S.V."/>
            <person name="Vacek V."/>
            <person name="Brzon O."/>
            <person name="Soukal P."/>
            <person name="Eme L."/>
            <person name="Dacks J.B."/>
            <person name="Karnkowska A."/>
            <person name="Elias M."/>
            <person name="Hampl V."/>
        </authorList>
    </citation>
    <scope>NUCLEOTIDE SEQUENCE [LARGE SCALE GENOMIC DNA]</scope>
    <source>
        <strain evidence="1">NAU3</strain>
        <tissue evidence="1">Gut</tissue>
    </source>
</reference>